<evidence type="ECO:0000313" key="4">
    <source>
        <dbReference type="Proteomes" id="UP000030765"/>
    </source>
</evidence>
<dbReference type="EMBL" id="KE525295">
    <property type="protein sequence ID" value="KFB44892.1"/>
    <property type="molecule type" value="Genomic_DNA"/>
</dbReference>
<organism evidence="2">
    <name type="scientific">Anopheles sinensis</name>
    <name type="common">Mosquito</name>
    <dbReference type="NCBI Taxonomy" id="74873"/>
    <lineage>
        <taxon>Eukaryota</taxon>
        <taxon>Metazoa</taxon>
        <taxon>Ecdysozoa</taxon>
        <taxon>Arthropoda</taxon>
        <taxon>Hexapoda</taxon>
        <taxon>Insecta</taxon>
        <taxon>Pterygota</taxon>
        <taxon>Neoptera</taxon>
        <taxon>Endopterygota</taxon>
        <taxon>Diptera</taxon>
        <taxon>Nematocera</taxon>
        <taxon>Culicoidea</taxon>
        <taxon>Culicidae</taxon>
        <taxon>Anophelinae</taxon>
        <taxon>Anopheles</taxon>
    </lineage>
</organism>
<evidence type="ECO:0000313" key="2">
    <source>
        <dbReference type="EMBL" id="KFB44892.1"/>
    </source>
</evidence>
<accession>A0A084W3U8</accession>
<sequence>MSAIEYESIGLAEMNEGASEKRRTEGAEEQHNRNKMVRRSEAGINNATTRGIDVSRARKPPTLGAKRRRKSS</sequence>
<dbReference type="VEuPathDB" id="VectorBase:ASIC012803"/>
<evidence type="ECO:0000256" key="1">
    <source>
        <dbReference type="SAM" id="MobiDB-lite"/>
    </source>
</evidence>
<proteinExistence type="predicted"/>
<evidence type="ECO:0000313" key="3">
    <source>
        <dbReference type="EnsemblMetazoa" id="ASIC012803-PA"/>
    </source>
</evidence>
<protein>
    <submittedName>
        <fullName evidence="2 3">DNA invertase</fullName>
    </submittedName>
</protein>
<feature type="compositionally biased region" description="Basic and acidic residues" evidence="1">
    <location>
        <begin position="18"/>
        <end position="32"/>
    </location>
</feature>
<dbReference type="Proteomes" id="UP000030765">
    <property type="component" value="Unassembled WGS sequence"/>
</dbReference>
<dbReference type="EMBL" id="ATLV01020149">
    <property type="status" value="NOT_ANNOTATED_CDS"/>
    <property type="molecule type" value="Genomic_DNA"/>
</dbReference>
<dbReference type="EnsemblMetazoa" id="ASIC012803-RA">
    <property type="protein sequence ID" value="ASIC012803-PA"/>
    <property type="gene ID" value="ASIC012803"/>
</dbReference>
<feature type="region of interest" description="Disordered" evidence="1">
    <location>
        <begin position="1"/>
        <end position="72"/>
    </location>
</feature>
<name>A0A084W3U8_ANOSI</name>
<gene>
    <name evidence="2" type="ORF">ZHAS_00012803</name>
</gene>
<keyword evidence="4" id="KW-1185">Reference proteome</keyword>
<reference evidence="2 4" key="1">
    <citation type="journal article" date="2014" name="BMC Genomics">
        <title>Genome sequence of Anopheles sinensis provides insight into genetics basis of mosquito competence for malaria parasites.</title>
        <authorList>
            <person name="Zhou D."/>
            <person name="Zhang D."/>
            <person name="Ding G."/>
            <person name="Shi L."/>
            <person name="Hou Q."/>
            <person name="Ye Y."/>
            <person name="Xu Y."/>
            <person name="Zhou H."/>
            <person name="Xiong C."/>
            <person name="Li S."/>
            <person name="Yu J."/>
            <person name="Hong S."/>
            <person name="Yu X."/>
            <person name="Zou P."/>
            <person name="Chen C."/>
            <person name="Chang X."/>
            <person name="Wang W."/>
            <person name="Lv Y."/>
            <person name="Sun Y."/>
            <person name="Ma L."/>
            <person name="Shen B."/>
            <person name="Zhu C."/>
        </authorList>
    </citation>
    <scope>NUCLEOTIDE SEQUENCE [LARGE SCALE GENOMIC DNA]</scope>
</reference>
<dbReference type="AlphaFoldDB" id="A0A084W3U8"/>
<reference evidence="3" key="2">
    <citation type="submission" date="2020-05" db="UniProtKB">
        <authorList>
            <consortium name="EnsemblMetazoa"/>
        </authorList>
    </citation>
    <scope>IDENTIFICATION</scope>
</reference>